<reference evidence="2" key="1">
    <citation type="submission" date="2016-10" db="EMBL/GenBank/DDBJ databases">
        <authorList>
            <person name="Varghese N."/>
            <person name="Submissions S."/>
        </authorList>
    </citation>
    <scope>NUCLEOTIDE SEQUENCE [LARGE SCALE GENOMIC DNA]</scope>
    <source>
        <strain evidence="2">IBRC-M10078</strain>
    </source>
</reference>
<dbReference type="AlphaFoldDB" id="A0A1H0RKH4"/>
<sequence length="58" mass="7096">MNTFKRNDGEKRIAVLRLELDYELATLYDAMKENDDQKKRRCKQKLERLRQEMLHLEA</sequence>
<dbReference type="EMBL" id="FNJU01000002">
    <property type="protein sequence ID" value="SDP29428.1"/>
    <property type="molecule type" value="Genomic_DNA"/>
</dbReference>
<proteinExistence type="predicted"/>
<organism evidence="1 2">
    <name type="scientific">Litchfieldia salsa</name>
    <dbReference type="NCBI Taxonomy" id="930152"/>
    <lineage>
        <taxon>Bacteria</taxon>
        <taxon>Bacillati</taxon>
        <taxon>Bacillota</taxon>
        <taxon>Bacilli</taxon>
        <taxon>Bacillales</taxon>
        <taxon>Bacillaceae</taxon>
        <taxon>Litchfieldia</taxon>
    </lineage>
</organism>
<evidence type="ECO:0000313" key="2">
    <source>
        <dbReference type="Proteomes" id="UP000199159"/>
    </source>
</evidence>
<gene>
    <name evidence="1" type="ORF">SAMN05216565_102236</name>
</gene>
<keyword evidence="2" id="KW-1185">Reference proteome</keyword>
<evidence type="ECO:0000313" key="1">
    <source>
        <dbReference type="EMBL" id="SDP29428.1"/>
    </source>
</evidence>
<protein>
    <submittedName>
        <fullName evidence="1">Uncharacterized protein</fullName>
    </submittedName>
</protein>
<accession>A0A1H0RKH4</accession>
<dbReference type="STRING" id="930152.SAMN05216565_102236"/>
<dbReference type="Proteomes" id="UP000199159">
    <property type="component" value="Unassembled WGS sequence"/>
</dbReference>
<name>A0A1H0RKH4_9BACI</name>